<name>A0A202E3I7_9EURY</name>
<evidence type="ECO:0000313" key="2">
    <source>
        <dbReference type="Proteomes" id="UP000196084"/>
    </source>
</evidence>
<dbReference type="EMBL" id="MWPH01000006">
    <property type="protein sequence ID" value="OVE82812.1"/>
    <property type="molecule type" value="Genomic_DNA"/>
</dbReference>
<dbReference type="InterPro" id="IPR058985">
    <property type="entry name" value="Antitox_halobact"/>
</dbReference>
<dbReference type="Pfam" id="PF26044">
    <property type="entry name" value="Antitox_halo"/>
    <property type="match status" value="1"/>
</dbReference>
<evidence type="ECO:0000313" key="1">
    <source>
        <dbReference type="EMBL" id="OVE82812.1"/>
    </source>
</evidence>
<protein>
    <submittedName>
        <fullName evidence="1">Uncharacterized protein</fullName>
    </submittedName>
</protein>
<dbReference type="AlphaFoldDB" id="A0A202E3I7"/>
<reference evidence="1 2" key="1">
    <citation type="submission" date="2017-02" db="EMBL/GenBank/DDBJ databases">
        <title>Natronthermophilus aegyptiacus gen. nov.,sp. nov., an aerobic, extremely halophilic alkalithermophilic archaeon isolated from the athalassohaline Wadi An Natrun, Egypt.</title>
        <authorList>
            <person name="Zhao B."/>
        </authorList>
    </citation>
    <scope>NUCLEOTIDE SEQUENCE [LARGE SCALE GENOMIC DNA]</scope>
    <source>
        <strain evidence="1 2">CGMCC 1.3597</strain>
    </source>
</reference>
<gene>
    <name evidence="1" type="ORF">B2G88_18635</name>
</gene>
<proteinExistence type="predicted"/>
<dbReference type="Proteomes" id="UP000196084">
    <property type="component" value="Unassembled WGS sequence"/>
</dbReference>
<comment type="caution">
    <text evidence="1">The sequence shown here is derived from an EMBL/GenBank/DDBJ whole genome shotgun (WGS) entry which is preliminary data.</text>
</comment>
<sequence>MSTFNTEMASSTDSSATVDEEVRRLYERYQAAESDAERHEIAFEMGKLDGRRHADIYAALEDE</sequence>
<accession>A0A202E3I7</accession>
<keyword evidence="2" id="KW-1185">Reference proteome</keyword>
<organism evidence="1 2">
    <name type="scientific">Natronolimnobius baerhuensis</name>
    <dbReference type="NCBI Taxonomy" id="253108"/>
    <lineage>
        <taxon>Archaea</taxon>
        <taxon>Methanobacteriati</taxon>
        <taxon>Methanobacteriota</taxon>
        <taxon>Stenosarchaea group</taxon>
        <taxon>Halobacteria</taxon>
        <taxon>Halobacteriales</taxon>
        <taxon>Natrialbaceae</taxon>
        <taxon>Natronolimnobius</taxon>
    </lineage>
</organism>